<organism evidence="3 4">
    <name type="scientific">Aquipuribacter nitratireducens</name>
    <dbReference type="NCBI Taxonomy" id="650104"/>
    <lineage>
        <taxon>Bacteria</taxon>
        <taxon>Bacillati</taxon>
        <taxon>Actinomycetota</taxon>
        <taxon>Actinomycetes</taxon>
        <taxon>Micrococcales</taxon>
        <taxon>Intrasporangiaceae</taxon>
        <taxon>Aquipuribacter</taxon>
    </lineage>
</organism>
<reference evidence="4" key="1">
    <citation type="journal article" date="2019" name="Int. J. Syst. Evol. Microbiol.">
        <title>The Global Catalogue of Microorganisms (GCM) 10K type strain sequencing project: providing services to taxonomists for standard genome sequencing and annotation.</title>
        <authorList>
            <consortium name="The Broad Institute Genomics Platform"/>
            <consortium name="The Broad Institute Genome Sequencing Center for Infectious Disease"/>
            <person name="Wu L."/>
            <person name="Ma J."/>
        </authorList>
    </citation>
    <scope>NUCLEOTIDE SEQUENCE [LARGE SCALE GENOMIC DNA]</scope>
    <source>
        <strain evidence="4">CCUG 43114</strain>
    </source>
</reference>
<dbReference type="InterPro" id="IPR001544">
    <property type="entry name" value="Aminotrans_IV"/>
</dbReference>
<dbReference type="SUPFAM" id="SSF56752">
    <property type="entry name" value="D-aminoacid aminotransferase-like PLP-dependent enzymes"/>
    <property type="match status" value="1"/>
</dbReference>
<sequence length="749" mass="76624">MPAPRVRRLVGEAVPALDGVPAVDVVRALSGLAGARRLAVLSGGWAATAPLLLSADPVEVHEELPGSAPVDPFALLDEPVPLARDLRAPPGAVGGGWVCLLGHALGRRTGRVRGPLPPLVGPALPTVSLARTDHVLRHDGAGWWAEALDPGDGSAVDAARRLADEAVRGLAAAPPGDGTTDGAPDGASLVADVVAPDGTAHMLAVERVVHAVRAGDIAQANVCSRFSLRLRDGGAAAVGAWLALVAALRPARAALVTGPWGALVGASPETYLDRDGDRVTSAPIKGTRPAGQSAELVASAKDSSENVMIVDLVRNDLARVCEPGTVRVEDLLSVGRHAGVEHLVSRVSGTLRPRTGTGAVVAATFPPGSVTGTPKQRASEVTDAVEAAARGAHTGAVGFVGPRLARLAVTIRSLEVAADGTAALGVGGGVVADSTPAEEWHEVLTKAAPLVRALGAEPPRPDPDTASRKGLADPAGGLLETLLATDGHLHEAADHVARLRRSYWEVTGRSLDTDAPDLAAALAAAAEAAGPGTHRVRVRCATTPTGSAPVLVEHEPLAPTPLVVEQTGLVLLAVPAPEHGLERHKWADRRRLDEVHGAAVAAHADDAVLVEPSGALLETTRDCLVATVAPGPDGRRGLVTPPEDGRVLPGVTRRVLLDLAAEAGWAVRLGPLDAPTLESADGLLACNALRGVRWVREVRGAADGGTRATARSWAAPGDGVVALAEMLRTRRRLTTTGAPAGLYRRPGLA</sequence>
<dbReference type="Proteomes" id="UP001596122">
    <property type="component" value="Unassembled WGS sequence"/>
</dbReference>
<dbReference type="Pfam" id="PF01063">
    <property type="entry name" value="Aminotran_4"/>
    <property type="match status" value="1"/>
</dbReference>
<dbReference type="InterPro" id="IPR015890">
    <property type="entry name" value="Chorismate_C"/>
</dbReference>
<feature type="domain" description="Chorismate-utilising enzyme C-terminal" evidence="2">
    <location>
        <begin position="200"/>
        <end position="446"/>
    </location>
</feature>
<keyword evidence="4" id="KW-1185">Reference proteome</keyword>
<dbReference type="PANTHER" id="PTHR11236">
    <property type="entry name" value="AMINOBENZOATE/ANTHRANILATE SYNTHASE"/>
    <property type="match status" value="1"/>
</dbReference>
<feature type="region of interest" description="Disordered" evidence="1">
    <location>
        <begin position="454"/>
        <end position="473"/>
    </location>
</feature>
<dbReference type="Gene3D" id="3.20.10.10">
    <property type="entry name" value="D-amino Acid Aminotransferase, subunit A, domain 2"/>
    <property type="match status" value="1"/>
</dbReference>
<dbReference type="InterPro" id="IPR036038">
    <property type="entry name" value="Aminotransferase-like"/>
</dbReference>
<dbReference type="PRINTS" id="PR00095">
    <property type="entry name" value="ANTSNTHASEI"/>
</dbReference>
<dbReference type="SUPFAM" id="SSF56322">
    <property type="entry name" value="ADC synthase"/>
    <property type="match status" value="1"/>
</dbReference>
<evidence type="ECO:0000259" key="2">
    <source>
        <dbReference type="Pfam" id="PF00425"/>
    </source>
</evidence>
<accession>A0ABW0GIA4</accession>
<dbReference type="InterPro" id="IPR043132">
    <property type="entry name" value="BCAT-like_C"/>
</dbReference>
<proteinExistence type="predicted"/>
<gene>
    <name evidence="3" type="ORF">ACFPJ6_00295</name>
</gene>
<dbReference type="PANTHER" id="PTHR11236:SF50">
    <property type="entry name" value="AMINODEOXYCHORISMATE SYNTHASE COMPONENT 1"/>
    <property type="match status" value="1"/>
</dbReference>
<comment type="caution">
    <text evidence="3">The sequence shown here is derived from an EMBL/GenBank/DDBJ whole genome shotgun (WGS) entry which is preliminary data.</text>
</comment>
<evidence type="ECO:0000313" key="4">
    <source>
        <dbReference type="Proteomes" id="UP001596122"/>
    </source>
</evidence>
<dbReference type="InterPro" id="IPR019999">
    <property type="entry name" value="Anth_synth_I-like"/>
</dbReference>
<name>A0ABW0GIA4_9MICO</name>
<dbReference type="InterPro" id="IPR005801">
    <property type="entry name" value="ADC_synthase"/>
</dbReference>
<protein>
    <submittedName>
        <fullName evidence="3">Chorismate-binding protein</fullName>
    </submittedName>
</protein>
<evidence type="ECO:0000313" key="3">
    <source>
        <dbReference type="EMBL" id="MFC5379219.1"/>
    </source>
</evidence>
<dbReference type="EMBL" id="JBHSLD010000001">
    <property type="protein sequence ID" value="MFC5379219.1"/>
    <property type="molecule type" value="Genomic_DNA"/>
</dbReference>
<dbReference type="InterPro" id="IPR043131">
    <property type="entry name" value="BCAT-like_N"/>
</dbReference>
<dbReference type="Gene3D" id="3.30.470.10">
    <property type="match status" value="1"/>
</dbReference>
<dbReference type="RefSeq" id="WP_340266756.1">
    <property type="nucleotide sequence ID" value="NZ_JBBEOG010000001.1"/>
</dbReference>
<feature type="compositionally biased region" description="Basic and acidic residues" evidence="1">
    <location>
        <begin position="459"/>
        <end position="471"/>
    </location>
</feature>
<dbReference type="Gene3D" id="3.60.120.10">
    <property type="entry name" value="Anthranilate synthase"/>
    <property type="match status" value="1"/>
</dbReference>
<evidence type="ECO:0000256" key="1">
    <source>
        <dbReference type="SAM" id="MobiDB-lite"/>
    </source>
</evidence>
<dbReference type="Pfam" id="PF00425">
    <property type="entry name" value="Chorismate_bind"/>
    <property type="match status" value="1"/>
</dbReference>